<sequence length="67" mass="7380">MTISPAPPEGLLPEFSALLKSKDIPGYIQRLAREGPDWYMDLQLPVLSMHLQPVASLPGTSLPPRIQ</sequence>
<name>A0A915U280_9BACT</name>
<dbReference type="AlphaFoldDB" id="A0A915U280"/>
<gene>
    <name evidence="1" type="ORF">GF1_23690</name>
</gene>
<keyword evidence="2" id="KW-1185">Reference proteome</keyword>
<accession>A0A915U280</accession>
<proteinExistence type="predicted"/>
<evidence type="ECO:0000313" key="2">
    <source>
        <dbReference type="Proteomes" id="UP001063350"/>
    </source>
</evidence>
<organism evidence="1 2">
    <name type="scientific">Desulfolithobacter dissulfuricans</name>
    <dbReference type="NCBI Taxonomy" id="2795293"/>
    <lineage>
        <taxon>Bacteria</taxon>
        <taxon>Pseudomonadati</taxon>
        <taxon>Thermodesulfobacteriota</taxon>
        <taxon>Desulfobulbia</taxon>
        <taxon>Desulfobulbales</taxon>
        <taxon>Desulfobulbaceae</taxon>
        <taxon>Desulfolithobacter</taxon>
    </lineage>
</organism>
<protein>
    <submittedName>
        <fullName evidence="1">Uncharacterized protein</fullName>
    </submittedName>
</protein>
<dbReference type="KEGG" id="ddu:GF1_23690"/>
<dbReference type="EMBL" id="AP024233">
    <property type="protein sequence ID" value="BCO09993.1"/>
    <property type="molecule type" value="Genomic_DNA"/>
</dbReference>
<reference evidence="1" key="1">
    <citation type="submission" date="2020-12" db="EMBL/GenBank/DDBJ databases">
        <title>Desulfobium dissulfuricans gen. nov., sp. nov., a novel mesophilic, sulfate-reducing bacterium isolated from a deep-sea hydrothermal vent.</title>
        <authorList>
            <person name="Hashimoto Y."/>
            <person name="Tame A."/>
            <person name="Sawayama S."/>
            <person name="Miyazaki J."/>
            <person name="Takai K."/>
            <person name="Nakagawa S."/>
        </authorList>
    </citation>
    <scope>NUCLEOTIDE SEQUENCE</scope>
    <source>
        <strain evidence="1">GF1</strain>
    </source>
</reference>
<evidence type="ECO:0000313" key="1">
    <source>
        <dbReference type="EMBL" id="BCO09993.1"/>
    </source>
</evidence>
<dbReference type="Proteomes" id="UP001063350">
    <property type="component" value="Chromosome"/>
</dbReference>